<dbReference type="GO" id="GO:0003677">
    <property type="term" value="F:DNA binding"/>
    <property type="evidence" value="ECO:0007669"/>
    <property type="project" value="InterPro"/>
</dbReference>
<evidence type="ECO:0000313" key="3">
    <source>
        <dbReference type="Proteomes" id="UP000239001"/>
    </source>
</evidence>
<accession>A0A2T1LR17</accession>
<reference evidence="2 3" key="2">
    <citation type="submission" date="2018-03" db="EMBL/GenBank/DDBJ databases">
        <authorList>
            <person name="Keele B.F."/>
        </authorList>
    </citation>
    <scope>NUCLEOTIDE SEQUENCE [LARGE SCALE GENOMIC DNA]</scope>
    <source>
        <strain evidence="2 3">CCALA 016</strain>
    </source>
</reference>
<dbReference type="InterPro" id="IPR041657">
    <property type="entry name" value="HTH_17"/>
</dbReference>
<dbReference type="Proteomes" id="UP000239001">
    <property type="component" value="Unassembled WGS sequence"/>
</dbReference>
<dbReference type="OrthoDB" id="484907at2"/>
<feature type="domain" description="Helix-turn-helix" evidence="1">
    <location>
        <begin position="21"/>
        <end position="69"/>
    </location>
</feature>
<dbReference type="InterPro" id="IPR010093">
    <property type="entry name" value="SinI_DNA-bd"/>
</dbReference>
<sequence>MSYLKALPTNQPTVGIENKLLLTLKEVQALTGLSRETLREAIASGQLKAAIVGKAWRVKRKDLEEYIENL</sequence>
<dbReference type="Pfam" id="PF12728">
    <property type="entry name" value="HTH_17"/>
    <property type="match status" value="1"/>
</dbReference>
<proteinExistence type="predicted"/>
<organism evidence="2 3">
    <name type="scientific">Aphanothece hegewaldii CCALA 016</name>
    <dbReference type="NCBI Taxonomy" id="2107694"/>
    <lineage>
        <taxon>Bacteria</taxon>
        <taxon>Bacillati</taxon>
        <taxon>Cyanobacteriota</taxon>
        <taxon>Cyanophyceae</taxon>
        <taxon>Oscillatoriophycideae</taxon>
        <taxon>Chroococcales</taxon>
        <taxon>Aphanothecaceae</taxon>
        <taxon>Aphanothece</taxon>
    </lineage>
</organism>
<evidence type="ECO:0000259" key="1">
    <source>
        <dbReference type="Pfam" id="PF12728"/>
    </source>
</evidence>
<gene>
    <name evidence="2" type="ORF">C7H19_23920</name>
</gene>
<comment type="caution">
    <text evidence="2">The sequence shown here is derived from an EMBL/GenBank/DDBJ whole genome shotgun (WGS) entry which is preliminary data.</text>
</comment>
<dbReference type="AlphaFoldDB" id="A0A2T1LR17"/>
<keyword evidence="3" id="KW-1185">Reference proteome</keyword>
<name>A0A2T1LR17_9CHRO</name>
<reference evidence="2 3" key="1">
    <citation type="submission" date="2018-03" db="EMBL/GenBank/DDBJ databases">
        <title>The ancient ancestry and fast evolution of plastids.</title>
        <authorList>
            <person name="Moore K.R."/>
            <person name="Magnabosco C."/>
            <person name="Momper L."/>
            <person name="Gold D.A."/>
            <person name="Bosak T."/>
            <person name="Fournier G.P."/>
        </authorList>
    </citation>
    <scope>NUCLEOTIDE SEQUENCE [LARGE SCALE GENOMIC DNA]</scope>
    <source>
        <strain evidence="2 3">CCALA 016</strain>
    </source>
</reference>
<protein>
    <submittedName>
        <fullName evidence="2">Excisionase</fullName>
    </submittedName>
</protein>
<dbReference type="NCBIfam" id="TIGR01764">
    <property type="entry name" value="excise"/>
    <property type="match status" value="1"/>
</dbReference>
<evidence type="ECO:0000313" key="2">
    <source>
        <dbReference type="EMBL" id="PSF30451.1"/>
    </source>
</evidence>
<dbReference type="EMBL" id="PXOH01000056">
    <property type="protein sequence ID" value="PSF30451.1"/>
    <property type="molecule type" value="Genomic_DNA"/>
</dbReference>